<dbReference type="OrthoDB" id="9918294at2"/>
<dbReference type="Proteomes" id="UP000198319">
    <property type="component" value="Unassembled WGS sequence"/>
</dbReference>
<name>A0A1S1J6Y5_9FLAO</name>
<dbReference type="STRING" id="1278819.BHE19_02590"/>
<evidence type="ECO:0000313" key="3">
    <source>
        <dbReference type="EMBL" id="OXB22374.1"/>
    </source>
</evidence>
<evidence type="ECO:0000256" key="1">
    <source>
        <dbReference type="SAM" id="Coils"/>
    </source>
</evidence>
<evidence type="ECO:0000313" key="5">
    <source>
        <dbReference type="Proteomes" id="UP000198319"/>
    </source>
</evidence>
<reference evidence="3 5" key="3">
    <citation type="submission" date="2016-11" db="EMBL/GenBank/DDBJ databases">
        <title>Whole genomes of Flavobacteriaceae.</title>
        <authorList>
            <person name="Stine C."/>
            <person name="Li C."/>
            <person name="Tadesse D."/>
        </authorList>
    </citation>
    <scope>NUCLEOTIDE SEQUENCE [LARGE SCALE GENOMIC DNA]</scope>
    <source>
        <strain evidence="3 5">ATCC BAA-2541</strain>
    </source>
</reference>
<dbReference type="AlphaFoldDB" id="A0A1S1J6Y5"/>
<proteinExistence type="predicted"/>
<comment type="caution">
    <text evidence="2">The sequence shown here is derived from an EMBL/GenBank/DDBJ whole genome shotgun (WGS) entry which is preliminary data.</text>
</comment>
<dbReference type="Proteomes" id="UP000180252">
    <property type="component" value="Unassembled WGS sequence"/>
</dbReference>
<gene>
    <name evidence="3" type="ORF">B0A71_02635</name>
    <name evidence="2" type="ORF">BHE19_02590</name>
</gene>
<feature type="coiled-coil region" evidence="1">
    <location>
        <begin position="241"/>
        <end position="275"/>
    </location>
</feature>
<keyword evidence="1" id="KW-0175">Coiled coil</keyword>
<dbReference type="EMBL" id="MUHG01000002">
    <property type="protein sequence ID" value="OXB22374.1"/>
    <property type="molecule type" value="Genomic_DNA"/>
</dbReference>
<accession>A0A1S1J6Y5</accession>
<keyword evidence="5" id="KW-1185">Reference proteome</keyword>
<dbReference type="RefSeq" id="WP_070906161.1">
    <property type="nucleotide sequence ID" value="NZ_MIKE01000011.1"/>
</dbReference>
<organism evidence="2 4">
    <name type="scientific">Flavobacterium tructae</name>
    <dbReference type="NCBI Taxonomy" id="1114873"/>
    <lineage>
        <taxon>Bacteria</taxon>
        <taxon>Pseudomonadati</taxon>
        <taxon>Bacteroidota</taxon>
        <taxon>Flavobacteriia</taxon>
        <taxon>Flavobacteriales</taxon>
        <taxon>Flavobacteriaceae</taxon>
        <taxon>Flavobacterium</taxon>
    </lineage>
</organism>
<sequence length="366" mass="42392">MIETVIDFDLTENYDENIFDNFMSTVERLNLSGETSIEESKKLENLVLKLERNVQDLTDLSTEFNSLILNNVKRILSDYNKILIHSQSNEMLGLAFNTFQTLNNSIYHYQHDNAFNKLVDVTNRLSISNNLNGNLSSLENIKKTAFIGLTSLEYEYSYVNNLFDNILYESSEILINFKTKENETHKPLEFIYQFIEILNKIEGVRVEIEEIKKGSLVVTLRAYFNSKKAKDDACELLEGAKKFASGKLEKEYEEKEKIKEEKLKINVEKKILQQELDQSVNLDSLYLKALNIKQSEEDLKRKQLENIKLGLEVLKDSRDLFTELIGEGFVSQSDFDMFINQIPFLQKIDGKLTVGENALIDKKDQN</sequence>
<reference evidence="4" key="2">
    <citation type="submission" date="2016-09" db="EMBL/GenBank/DDBJ databases">
        <authorList>
            <person name="Chen S."/>
            <person name="Walker E."/>
        </authorList>
    </citation>
    <scope>NUCLEOTIDE SEQUENCE [LARGE SCALE GENOMIC DNA]</scope>
    <source>
        <strain evidence="4">MSU</strain>
    </source>
</reference>
<evidence type="ECO:0000313" key="2">
    <source>
        <dbReference type="EMBL" id="OHT46412.1"/>
    </source>
</evidence>
<protein>
    <submittedName>
        <fullName evidence="2">Uncharacterized protein</fullName>
    </submittedName>
</protein>
<evidence type="ECO:0000313" key="4">
    <source>
        <dbReference type="Proteomes" id="UP000180252"/>
    </source>
</evidence>
<dbReference type="EMBL" id="MIKE01000011">
    <property type="protein sequence ID" value="OHT46412.1"/>
    <property type="molecule type" value="Genomic_DNA"/>
</dbReference>
<reference evidence="2" key="1">
    <citation type="submission" date="2016-09" db="EMBL/GenBank/DDBJ databases">
        <authorList>
            <person name="Capua I."/>
            <person name="De Benedictis P."/>
            <person name="Joannis T."/>
            <person name="Lombin L.H."/>
            <person name="Cattoli G."/>
        </authorList>
    </citation>
    <scope>NUCLEOTIDE SEQUENCE [LARGE SCALE GENOMIC DNA]</scope>
    <source>
        <strain evidence="2">MSU</strain>
    </source>
</reference>